<feature type="compositionally biased region" description="Basic and acidic residues" evidence="1">
    <location>
        <begin position="102"/>
        <end position="119"/>
    </location>
</feature>
<evidence type="ECO:0000256" key="2">
    <source>
        <dbReference type="SAM" id="Phobius"/>
    </source>
</evidence>
<evidence type="ECO:0000313" key="3">
    <source>
        <dbReference type="EMBL" id="KIN07789.1"/>
    </source>
</evidence>
<organism evidence="3 4">
    <name type="scientific">Oidiodendron maius (strain Zn)</name>
    <dbReference type="NCBI Taxonomy" id="913774"/>
    <lineage>
        <taxon>Eukaryota</taxon>
        <taxon>Fungi</taxon>
        <taxon>Dikarya</taxon>
        <taxon>Ascomycota</taxon>
        <taxon>Pezizomycotina</taxon>
        <taxon>Leotiomycetes</taxon>
        <taxon>Leotiomycetes incertae sedis</taxon>
        <taxon>Myxotrichaceae</taxon>
        <taxon>Oidiodendron</taxon>
    </lineage>
</organism>
<evidence type="ECO:0000256" key="1">
    <source>
        <dbReference type="SAM" id="MobiDB-lite"/>
    </source>
</evidence>
<dbReference type="OrthoDB" id="5398191at2759"/>
<keyword evidence="2" id="KW-1133">Transmembrane helix</keyword>
<feature type="compositionally biased region" description="Basic and acidic residues" evidence="1">
    <location>
        <begin position="137"/>
        <end position="150"/>
    </location>
</feature>
<evidence type="ECO:0000313" key="4">
    <source>
        <dbReference type="Proteomes" id="UP000054321"/>
    </source>
</evidence>
<protein>
    <submittedName>
        <fullName evidence="3">Uncharacterized protein</fullName>
    </submittedName>
</protein>
<sequence>MTKYLAPELLVVATEAQGLNTASASSSGLGGFAKNFFKFSSLKELVAKPGAVVSLLKTILNALKVRWPAFMGTNVLLSLALFVLLFFFWYCHKRGKETRLERAEKENEKMTNSEGRITELEDDPMLEGASNGTPQETGHESSEKGKESQRPKRKPVSANHSREPSGSATPIAQK</sequence>
<dbReference type="HOGENOM" id="CLU_1540505_0_0_1"/>
<dbReference type="STRING" id="913774.A0A0C3D8Y5"/>
<name>A0A0C3D8Y5_OIDMZ</name>
<dbReference type="EMBL" id="KN832870">
    <property type="protein sequence ID" value="KIN07789.1"/>
    <property type="molecule type" value="Genomic_DNA"/>
</dbReference>
<proteinExistence type="predicted"/>
<keyword evidence="2" id="KW-0812">Transmembrane</keyword>
<feature type="compositionally biased region" description="Polar residues" evidence="1">
    <location>
        <begin position="164"/>
        <end position="174"/>
    </location>
</feature>
<dbReference type="InParanoid" id="A0A0C3D8Y5"/>
<keyword evidence="4" id="KW-1185">Reference proteome</keyword>
<reference evidence="3 4" key="1">
    <citation type="submission" date="2014-04" db="EMBL/GenBank/DDBJ databases">
        <authorList>
            <consortium name="DOE Joint Genome Institute"/>
            <person name="Kuo A."/>
            <person name="Martino E."/>
            <person name="Perotto S."/>
            <person name="Kohler A."/>
            <person name="Nagy L.G."/>
            <person name="Floudas D."/>
            <person name="Copeland A."/>
            <person name="Barry K.W."/>
            <person name="Cichocki N."/>
            <person name="Veneault-Fourrey C."/>
            <person name="LaButti K."/>
            <person name="Lindquist E.A."/>
            <person name="Lipzen A."/>
            <person name="Lundell T."/>
            <person name="Morin E."/>
            <person name="Murat C."/>
            <person name="Sun H."/>
            <person name="Tunlid A."/>
            <person name="Henrissat B."/>
            <person name="Grigoriev I.V."/>
            <person name="Hibbett D.S."/>
            <person name="Martin F."/>
            <person name="Nordberg H.P."/>
            <person name="Cantor M.N."/>
            <person name="Hua S.X."/>
        </authorList>
    </citation>
    <scope>NUCLEOTIDE SEQUENCE [LARGE SCALE GENOMIC DNA]</scope>
    <source>
        <strain evidence="3 4">Zn</strain>
    </source>
</reference>
<gene>
    <name evidence="3" type="ORF">OIDMADRAFT_16324</name>
</gene>
<feature type="transmembrane region" description="Helical" evidence="2">
    <location>
        <begin position="69"/>
        <end position="90"/>
    </location>
</feature>
<dbReference type="Proteomes" id="UP000054321">
    <property type="component" value="Unassembled WGS sequence"/>
</dbReference>
<feature type="region of interest" description="Disordered" evidence="1">
    <location>
        <begin position="102"/>
        <end position="174"/>
    </location>
</feature>
<keyword evidence="2" id="KW-0472">Membrane</keyword>
<dbReference type="AlphaFoldDB" id="A0A0C3D8Y5"/>
<accession>A0A0C3D8Y5</accession>
<reference evidence="4" key="2">
    <citation type="submission" date="2015-01" db="EMBL/GenBank/DDBJ databases">
        <title>Evolutionary Origins and Diversification of the Mycorrhizal Mutualists.</title>
        <authorList>
            <consortium name="DOE Joint Genome Institute"/>
            <consortium name="Mycorrhizal Genomics Consortium"/>
            <person name="Kohler A."/>
            <person name="Kuo A."/>
            <person name="Nagy L.G."/>
            <person name="Floudas D."/>
            <person name="Copeland A."/>
            <person name="Barry K.W."/>
            <person name="Cichocki N."/>
            <person name="Veneault-Fourrey C."/>
            <person name="LaButti K."/>
            <person name="Lindquist E.A."/>
            <person name="Lipzen A."/>
            <person name="Lundell T."/>
            <person name="Morin E."/>
            <person name="Murat C."/>
            <person name="Riley R."/>
            <person name="Ohm R."/>
            <person name="Sun H."/>
            <person name="Tunlid A."/>
            <person name="Henrissat B."/>
            <person name="Grigoriev I.V."/>
            <person name="Hibbett D.S."/>
            <person name="Martin F."/>
        </authorList>
    </citation>
    <scope>NUCLEOTIDE SEQUENCE [LARGE SCALE GENOMIC DNA]</scope>
    <source>
        <strain evidence="4">Zn</strain>
    </source>
</reference>